<keyword evidence="3" id="KW-1185">Reference proteome</keyword>
<reference evidence="2 3" key="1">
    <citation type="submission" date="2018-07" db="EMBL/GenBank/DDBJ databases">
        <title>The genomes of Aspergillus section Nigri reveals drivers in fungal speciation.</title>
        <authorList>
            <consortium name="DOE Joint Genome Institute"/>
            <person name="Vesth T.C."/>
            <person name="Nybo J."/>
            <person name="Theobald S."/>
            <person name="Brandl J."/>
            <person name="Frisvad J.C."/>
            <person name="Nielsen K.F."/>
            <person name="Lyhne E.K."/>
            <person name="Kogle M.E."/>
            <person name="Kuo A."/>
            <person name="Riley R."/>
            <person name="Clum A."/>
            <person name="Nolan M."/>
            <person name="Lipzen A."/>
            <person name="Salamov A."/>
            <person name="Henrissat B."/>
            <person name="Wiebenga A."/>
            <person name="De vries R.P."/>
            <person name="Grigoriev I.V."/>
            <person name="Mortensen U.H."/>
            <person name="Andersen M.R."/>
            <person name="Baker S.E."/>
        </authorList>
    </citation>
    <scope>NUCLEOTIDE SEQUENCE [LARGE SCALE GENOMIC DNA]</scope>
    <source>
        <strain evidence="2 3">CBS 139.54b</strain>
    </source>
</reference>
<dbReference type="RefSeq" id="XP_026626411.1">
    <property type="nucleotide sequence ID" value="XM_026766378.1"/>
</dbReference>
<protein>
    <submittedName>
        <fullName evidence="2">Uncharacterized protein</fullName>
    </submittedName>
</protein>
<dbReference type="GeneID" id="38134734"/>
<dbReference type="EMBL" id="KZ852047">
    <property type="protein sequence ID" value="RDH33389.1"/>
    <property type="molecule type" value="Genomic_DNA"/>
</dbReference>
<dbReference type="AlphaFoldDB" id="A0A3F3Q2G1"/>
<sequence length="53" mass="6399">MILYSPHPSGPKISYALERHFSFHFFLFLLSFFFFFFQKENLPLDNNALRRIG</sequence>
<dbReference type="Proteomes" id="UP000253729">
    <property type="component" value="Unassembled WGS sequence"/>
</dbReference>
<evidence type="ECO:0000256" key="1">
    <source>
        <dbReference type="SAM" id="Phobius"/>
    </source>
</evidence>
<keyword evidence="1" id="KW-1133">Transmembrane helix</keyword>
<keyword evidence="1" id="KW-0812">Transmembrane</keyword>
<feature type="transmembrane region" description="Helical" evidence="1">
    <location>
        <begin position="20"/>
        <end position="37"/>
    </location>
</feature>
<gene>
    <name evidence="2" type="ORF">BDQ94DRAFT_144058</name>
</gene>
<organism evidence="2 3">
    <name type="scientific">Aspergillus welwitschiae</name>
    <dbReference type="NCBI Taxonomy" id="1341132"/>
    <lineage>
        <taxon>Eukaryota</taxon>
        <taxon>Fungi</taxon>
        <taxon>Dikarya</taxon>
        <taxon>Ascomycota</taxon>
        <taxon>Pezizomycotina</taxon>
        <taxon>Eurotiomycetes</taxon>
        <taxon>Eurotiomycetidae</taxon>
        <taxon>Eurotiales</taxon>
        <taxon>Aspergillaceae</taxon>
        <taxon>Aspergillus</taxon>
        <taxon>Aspergillus subgen. Circumdati</taxon>
    </lineage>
</organism>
<name>A0A3F3Q2G1_9EURO</name>
<keyword evidence="1" id="KW-0472">Membrane</keyword>
<evidence type="ECO:0000313" key="3">
    <source>
        <dbReference type="Proteomes" id="UP000253729"/>
    </source>
</evidence>
<evidence type="ECO:0000313" key="2">
    <source>
        <dbReference type="EMBL" id="RDH33389.1"/>
    </source>
</evidence>
<accession>A0A3F3Q2G1</accession>
<proteinExistence type="predicted"/>